<dbReference type="OrthoDB" id="10560501at2759"/>
<accession>J0DD75</accession>
<organism evidence="3 4">
    <name type="scientific">Auricularia subglabra (strain TFB-10046 / SS5)</name>
    <name type="common">White-rot fungus</name>
    <name type="synonym">Auricularia delicata (strain TFB10046)</name>
    <dbReference type="NCBI Taxonomy" id="717982"/>
    <lineage>
        <taxon>Eukaryota</taxon>
        <taxon>Fungi</taxon>
        <taxon>Dikarya</taxon>
        <taxon>Basidiomycota</taxon>
        <taxon>Agaricomycotina</taxon>
        <taxon>Agaricomycetes</taxon>
        <taxon>Auriculariales</taxon>
        <taxon>Auriculariaceae</taxon>
        <taxon>Auricularia</taxon>
    </lineage>
</organism>
<dbReference type="Proteomes" id="UP000006514">
    <property type="component" value="Unassembled WGS sequence"/>
</dbReference>
<evidence type="ECO:0000313" key="3">
    <source>
        <dbReference type="EMBL" id="EJD41334.1"/>
    </source>
</evidence>
<gene>
    <name evidence="3" type="ORF">AURDEDRAFT_115457</name>
</gene>
<dbReference type="KEGG" id="adl:AURDEDRAFT_115457"/>
<feature type="region of interest" description="Disordered" evidence="1">
    <location>
        <begin position="160"/>
        <end position="211"/>
    </location>
</feature>
<feature type="compositionally biased region" description="Low complexity" evidence="1">
    <location>
        <begin position="160"/>
        <end position="174"/>
    </location>
</feature>
<keyword evidence="2" id="KW-0732">Signal</keyword>
<protein>
    <submittedName>
        <fullName evidence="3">Uncharacterized protein</fullName>
    </submittedName>
</protein>
<feature type="signal peptide" evidence="2">
    <location>
        <begin position="1"/>
        <end position="22"/>
    </location>
</feature>
<proteinExistence type="predicted"/>
<name>J0DD75_AURST</name>
<feature type="compositionally biased region" description="Polar residues" evidence="1">
    <location>
        <begin position="180"/>
        <end position="194"/>
    </location>
</feature>
<evidence type="ECO:0000256" key="2">
    <source>
        <dbReference type="SAM" id="SignalP"/>
    </source>
</evidence>
<keyword evidence="4" id="KW-1185">Reference proteome</keyword>
<feature type="chain" id="PRO_5003732725" evidence="2">
    <location>
        <begin position="23"/>
        <end position="229"/>
    </location>
</feature>
<sequence>MLQLTKYTTLTLTLGLAQLALAAHNESVLASSDALQFSGTWGAFTSLLPLDSCPPDTIPRVAQPANDTRVSYAFSGGSAAYVSLVLGRDTCRGTFSVDGADTRFASSAGDEMACVVVAGARGLDPGKKHTVTVTLDAVEGADLVCPFIFARFLVTKPGDASSSSSTSAGSSTSQPPAPSDSSTTTNTNGASDTPTGGPAPSETDPPNAANHLESPAAWMAAAALLALIA</sequence>
<evidence type="ECO:0000313" key="4">
    <source>
        <dbReference type="Proteomes" id="UP000006514"/>
    </source>
</evidence>
<reference evidence="4" key="1">
    <citation type="journal article" date="2012" name="Science">
        <title>The Paleozoic origin of enzymatic lignin decomposition reconstructed from 31 fungal genomes.</title>
        <authorList>
            <person name="Floudas D."/>
            <person name="Binder M."/>
            <person name="Riley R."/>
            <person name="Barry K."/>
            <person name="Blanchette R.A."/>
            <person name="Henrissat B."/>
            <person name="Martinez A.T."/>
            <person name="Otillar R."/>
            <person name="Spatafora J.W."/>
            <person name="Yadav J.S."/>
            <person name="Aerts A."/>
            <person name="Benoit I."/>
            <person name="Boyd A."/>
            <person name="Carlson A."/>
            <person name="Copeland A."/>
            <person name="Coutinho P.M."/>
            <person name="de Vries R.P."/>
            <person name="Ferreira P."/>
            <person name="Findley K."/>
            <person name="Foster B."/>
            <person name="Gaskell J."/>
            <person name="Glotzer D."/>
            <person name="Gorecki P."/>
            <person name="Heitman J."/>
            <person name="Hesse C."/>
            <person name="Hori C."/>
            <person name="Igarashi K."/>
            <person name="Jurgens J.A."/>
            <person name="Kallen N."/>
            <person name="Kersten P."/>
            <person name="Kohler A."/>
            <person name="Kuees U."/>
            <person name="Kumar T.K.A."/>
            <person name="Kuo A."/>
            <person name="LaButti K."/>
            <person name="Larrondo L.F."/>
            <person name="Lindquist E."/>
            <person name="Ling A."/>
            <person name="Lombard V."/>
            <person name="Lucas S."/>
            <person name="Lundell T."/>
            <person name="Martin R."/>
            <person name="McLaughlin D.J."/>
            <person name="Morgenstern I."/>
            <person name="Morin E."/>
            <person name="Murat C."/>
            <person name="Nagy L.G."/>
            <person name="Nolan M."/>
            <person name="Ohm R.A."/>
            <person name="Patyshakuliyeva A."/>
            <person name="Rokas A."/>
            <person name="Ruiz-Duenas F.J."/>
            <person name="Sabat G."/>
            <person name="Salamov A."/>
            <person name="Samejima M."/>
            <person name="Schmutz J."/>
            <person name="Slot J.C."/>
            <person name="St John F."/>
            <person name="Stenlid J."/>
            <person name="Sun H."/>
            <person name="Sun S."/>
            <person name="Syed K."/>
            <person name="Tsang A."/>
            <person name="Wiebenga A."/>
            <person name="Young D."/>
            <person name="Pisabarro A."/>
            <person name="Eastwood D.C."/>
            <person name="Martin F."/>
            <person name="Cullen D."/>
            <person name="Grigoriev I.V."/>
            <person name="Hibbett D.S."/>
        </authorList>
    </citation>
    <scope>NUCLEOTIDE SEQUENCE [LARGE SCALE GENOMIC DNA]</scope>
    <source>
        <strain evidence="4">TFB10046</strain>
    </source>
</reference>
<evidence type="ECO:0000256" key="1">
    <source>
        <dbReference type="SAM" id="MobiDB-lite"/>
    </source>
</evidence>
<dbReference type="EMBL" id="JH687793">
    <property type="protein sequence ID" value="EJD41334.1"/>
    <property type="molecule type" value="Genomic_DNA"/>
</dbReference>
<dbReference type="InParanoid" id="J0DD75"/>
<dbReference type="AlphaFoldDB" id="J0DD75"/>